<reference evidence="2 3" key="1">
    <citation type="submission" date="2016-08" db="EMBL/GenBank/DDBJ databases">
        <authorList>
            <consortium name="Lentinula edodes genome sequencing consortium"/>
            <person name="Sakamoto Y."/>
            <person name="Nakade K."/>
            <person name="Sato S."/>
            <person name="Yoshida Y."/>
            <person name="Miyazaki K."/>
            <person name="Natsume S."/>
            <person name="Konno N."/>
        </authorList>
    </citation>
    <scope>NUCLEOTIDE SEQUENCE [LARGE SCALE GENOMIC DNA]</scope>
    <source>
        <strain evidence="2 3">NBRC 111202</strain>
    </source>
</reference>
<dbReference type="Proteomes" id="UP000188533">
    <property type="component" value="Unassembled WGS sequence"/>
</dbReference>
<name>A0A1Q3EEC6_LENED</name>
<reference evidence="2 3" key="2">
    <citation type="submission" date="2017-02" db="EMBL/GenBank/DDBJ databases">
        <title>A genome survey and senescence transcriptome analysis in Lentinula edodes.</title>
        <authorList>
            <person name="Sakamoto Y."/>
            <person name="Nakade K."/>
            <person name="Sato S."/>
            <person name="Yoshida Y."/>
            <person name="Miyazaki K."/>
            <person name="Natsume S."/>
            <person name="Konno N."/>
        </authorList>
    </citation>
    <scope>NUCLEOTIDE SEQUENCE [LARGE SCALE GENOMIC DNA]</scope>
    <source>
        <strain evidence="2 3">NBRC 111202</strain>
    </source>
</reference>
<feature type="coiled-coil region" evidence="1">
    <location>
        <begin position="57"/>
        <end position="84"/>
    </location>
</feature>
<keyword evidence="3" id="KW-1185">Reference proteome</keyword>
<dbReference type="Gene3D" id="3.80.10.10">
    <property type="entry name" value="Ribonuclease Inhibitor"/>
    <property type="match status" value="1"/>
</dbReference>
<evidence type="ECO:0000256" key="1">
    <source>
        <dbReference type="SAM" id="Coils"/>
    </source>
</evidence>
<keyword evidence="1" id="KW-0175">Coiled coil</keyword>
<dbReference type="STRING" id="5353.A0A1Q3EEC6"/>
<gene>
    <name evidence="2" type="ORF">LENED_007355</name>
</gene>
<dbReference type="InterPro" id="IPR032675">
    <property type="entry name" value="LRR_dom_sf"/>
</dbReference>
<comment type="caution">
    <text evidence="2">The sequence shown here is derived from an EMBL/GenBank/DDBJ whole genome shotgun (WGS) entry which is preliminary data.</text>
</comment>
<dbReference type="InterPro" id="IPR006553">
    <property type="entry name" value="Leu-rich_rpt_Cys-con_subtyp"/>
</dbReference>
<sequence>MRFNPGLFGARVQLVAQNCHIPPKENIGHAFPSPFHDVLHTNYAASATETQAIHALLAASYEELSNLAEEIDCAQKTLDRFVSRHTLLKAHVDAHLALTSPFRRLPPEIISEIFIQCLPTDRNPTRSLTEAPLLLTMISKDLRELALSIPQLWTNIHVHLPQCPSNGQVDIDEMDALIHRRREGIEAWLNRSRCLPLSISVHLSGYGRLTGSDSASHISFLKSIVAFAPRWKRIQLHLSSFFVNLLNTLVNDLKPEDVPWLESVEIFYNSGVENGRASAGVYPSYNGNHKPPLIPLNDLIIRAPSLQSFAVHHHTQNLHQLQLPWSNLTDLTMQSRRGGSRLTLDQTIHVLASSPNLSTCTLGVMLTSNDSGFEVPDDVTLNSLRALSLYFSLPPSDDDDNLPASDVENRFHSLFSVIRAPLLSKLAFIAKGFEFRRGLDYIPFQPLLKRSGCKLEDLYLSCPLKSQDVLISCLRTLPTVTNIYLESCTPSQNHSFDIEWSPTTIQIVDDIFIGHLTVTDSDPTPVCPRLEKLVLTECKHVSEEALVSFAQSRANGAPRCATGEITRLKLLDVRFPRSRTEPAANSTDASLSSKIDQLHSEGVVVNWKYPAPEIMPSTPIPDSPWEGLPTSPYSGWDPEFLSKHVRD</sequence>
<proteinExistence type="predicted"/>
<evidence type="ECO:0000313" key="3">
    <source>
        <dbReference type="Proteomes" id="UP000188533"/>
    </source>
</evidence>
<evidence type="ECO:0000313" key="2">
    <source>
        <dbReference type="EMBL" id="GAW05494.1"/>
    </source>
</evidence>
<accession>A0A1Q3EEC6</accession>
<protein>
    <recommendedName>
        <fullName evidence="4">F-box domain-containing protein</fullName>
    </recommendedName>
</protein>
<evidence type="ECO:0008006" key="4">
    <source>
        <dbReference type="Google" id="ProtNLM"/>
    </source>
</evidence>
<dbReference type="EMBL" id="BDGU01000252">
    <property type="protein sequence ID" value="GAW05494.1"/>
    <property type="molecule type" value="Genomic_DNA"/>
</dbReference>
<dbReference type="AlphaFoldDB" id="A0A1Q3EEC6"/>
<dbReference type="SMART" id="SM00367">
    <property type="entry name" value="LRR_CC"/>
    <property type="match status" value="1"/>
</dbReference>
<organism evidence="2 3">
    <name type="scientific">Lentinula edodes</name>
    <name type="common">Shiitake mushroom</name>
    <name type="synonym">Lentinus edodes</name>
    <dbReference type="NCBI Taxonomy" id="5353"/>
    <lineage>
        <taxon>Eukaryota</taxon>
        <taxon>Fungi</taxon>
        <taxon>Dikarya</taxon>
        <taxon>Basidiomycota</taxon>
        <taxon>Agaricomycotina</taxon>
        <taxon>Agaricomycetes</taxon>
        <taxon>Agaricomycetidae</taxon>
        <taxon>Agaricales</taxon>
        <taxon>Marasmiineae</taxon>
        <taxon>Omphalotaceae</taxon>
        <taxon>Lentinula</taxon>
    </lineage>
</organism>